<dbReference type="EMBL" id="HACA01021685">
    <property type="protein sequence ID" value="CDW39046.1"/>
    <property type="molecule type" value="Transcribed_RNA"/>
</dbReference>
<sequence length="11" mass="1463">MINWVTMRKRK</sequence>
<organism evidence="1">
    <name type="scientific">Lepeophtheirus salmonis</name>
    <name type="common">Salmon louse</name>
    <name type="synonym">Caligus salmonis</name>
    <dbReference type="NCBI Taxonomy" id="72036"/>
    <lineage>
        <taxon>Eukaryota</taxon>
        <taxon>Metazoa</taxon>
        <taxon>Ecdysozoa</taxon>
        <taxon>Arthropoda</taxon>
        <taxon>Crustacea</taxon>
        <taxon>Multicrustacea</taxon>
        <taxon>Hexanauplia</taxon>
        <taxon>Copepoda</taxon>
        <taxon>Siphonostomatoida</taxon>
        <taxon>Caligidae</taxon>
        <taxon>Lepeophtheirus</taxon>
    </lineage>
</organism>
<proteinExistence type="predicted"/>
<name>A0A0K2UMT6_LEPSM</name>
<reference evidence="1" key="1">
    <citation type="submission" date="2014-05" db="EMBL/GenBank/DDBJ databases">
        <authorList>
            <person name="Chronopoulou M."/>
        </authorList>
    </citation>
    <scope>NUCLEOTIDE SEQUENCE</scope>
    <source>
        <tissue evidence="1">Whole organism</tissue>
    </source>
</reference>
<evidence type="ECO:0000313" key="1">
    <source>
        <dbReference type="EMBL" id="CDW39046.1"/>
    </source>
</evidence>
<accession>A0A0K2UMT6</accession>
<protein>
    <submittedName>
        <fullName evidence="1">Uncharacterized protein</fullName>
    </submittedName>
</protein>